<dbReference type="InterPro" id="IPR006206">
    <property type="entry name" value="Mevalonate/galactokinase"/>
</dbReference>
<dbReference type="InterPro" id="IPR014721">
    <property type="entry name" value="Ribsml_uS5_D2-typ_fold_subgr"/>
</dbReference>
<dbReference type="Gene3D" id="3.30.70.890">
    <property type="entry name" value="GHMP kinase, C-terminal domain"/>
    <property type="match status" value="1"/>
</dbReference>
<keyword evidence="3" id="KW-0547">Nucleotide-binding</keyword>
<sequence>MTVTDIFKSIFEAEPLVVQSPGRINLLGEHTDYNEGFVLPAAVNKYATVAVSANDTGNIVMHSVQFNKTVTVALADIAPQTENSWTNYVLGVTDGLIHGGKKVTGFNIAVDGDIPIGAGMSSSAGISCAVAFALNELFSLGLTREQLARTAQWAEHNYAGVACGIMDQFASLFGKANHLIQLDCRSMEYKYVPIEMEGYALVLFNTNVKHNLASTEYNQRRQQCEKGVALVKEKYPQVNSLRDVTMDMLHELVEPVDVSTYTRCKYVVEENDRLLNGCEDLRKGDLEAFGKKMFATHHGLSQEYNVSCPELDFLVDAVRNDADVLGARMMGGGFGGCTINLIKEDAIDKIAKDLAPKYEAAMGKPLTTYVVLTGDGTSIVSKPVVAA</sequence>
<evidence type="ECO:0000256" key="1">
    <source>
        <dbReference type="ARBA" id="ARBA00006566"/>
    </source>
</evidence>
<dbReference type="PANTHER" id="PTHR10457">
    <property type="entry name" value="MEVALONATE KINASE/GALACTOKINASE"/>
    <property type="match status" value="1"/>
</dbReference>
<dbReference type="Pfam" id="PF08544">
    <property type="entry name" value="GHMP_kinases_C"/>
    <property type="match status" value="1"/>
</dbReference>
<dbReference type="Pfam" id="PF00288">
    <property type="entry name" value="GHMP_kinases_N"/>
    <property type="match status" value="1"/>
</dbReference>
<gene>
    <name evidence="11" type="primary">galK</name>
    <name evidence="11" type="ORF">GCM10023313_10670</name>
</gene>
<evidence type="ECO:0000259" key="10">
    <source>
        <dbReference type="Pfam" id="PF10509"/>
    </source>
</evidence>
<feature type="domain" description="GHMP kinase N-terminal" evidence="8">
    <location>
        <begin position="87"/>
        <end position="175"/>
    </location>
</feature>
<dbReference type="InterPro" id="IPR013750">
    <property type="entry name" value="GHMP_kinase_C_dom"/>
</dbReference>
<dbReference type="EC" id="2.7.1.6" evidence="7"/>
<dbReference type="InterPro" id="IPR006203">
    <property type="entry name" value="GHMP_knse_ATP-bd_CS"/>
</dbReference>
<dbReference type="PRINTS" id="PR00959">
    <property type="entry name" value="MEVGALKINASE"/>
</dbReference>
<keyword evidence="2" id="KW-0808">Transferase</keyword>
<dbReference type="PRINTS" id="PR00473">
    <property type="entry name" value="GALCTOKINASE"/>
</dbReference>
<comment type="similarity">
    <text evidence="1">Belongs to the GHMP kinase family. GalK subfamily.</text>
</comment>
<dbReference type="InterPro" id="IPR000705">
    <property type="entry name" value="Galactokinase"/>
</dbReference>
<feature type="domain" description="GHMP kinase C-terminal" evidence="9">
    <location>
        <begin position="279"/>
        <end position="355"/>
    </location>
</feature>
<keyword evidence="5" id="KW-0067">ATP-binding</keyword>
<protein>
    <recommendedName>
        <fullName evidence="7">Galactokinase</fullName>
        <ecNumber evidence="7">2.7.1.6</ecNumber>
    </recommendedName>
</protein>
<dbReference type="PROSITE" id="PS00627">
    <property type="entry name" value="GHMP_KINASES_ATP"/>
    <property type="match status" value="1"/>
</dbReference>
<dbReference type="EMBL" id="BAABJI010000001">
    <property type="protein sequence ID" value="GAA4909470.1"/>
    <property type="molecule type" value="Genomic_DNA"/>
</dbReference>
<feature type="domain" description="Galactokinase N-terminal" evidence="10">
    <location>
        <begin position="7"/>
        <end position="52"/>
    </location>
</feature>
<dbReference type="InterPro" id="IPR036554">
    <property type="entry name" value="GHMP_kinase_C_sf"/>
</dbReference>
<keyword evidence="6" id="KW-0299">Galactose metabolism</keyword>
<dbReference type="Proteomes" id="UP001501436">
    <property type="component" value="Unassembled WGS sequence"/>
</dbReference>
<dbReference type="Pfam" id="PF10509">
    <property type="entry name" value="GalKase_gal_bdg"/>
    <property type="match status" value="1"/>
</dbReference>
<evidence type="ECO:0000313" key="12">
    <source>
        <dbReference type="Proteomes" id="UP001501436"/>
    </source>
</evidence>
<dbReference type="PANTHER" id="PTHR10457:SF7">
    <property type="entry name" value="GALACTOKINASE-RELATED"/>
    <property type="match status" value="1"/>
</dbReference>
<dbReference type="InterPro" id="IPR020568">
    <property type="entry name" value="Ribosomal_Su5_D2-typ_SF"/>
</dbReference>
<keyword evidence="4" id="KW-0418">Kinase</keyword>
<evidence type="ECO:0000256" key="2">
    <source>
        <dbReference type="ARBA" id="ARBA00022679"/>
    </source>
</evidence>
<comment type="caution">
    <text evidence="11">The sequence shown here is derived from an EMBL/GenBank/DDBJ whole genome shotgun (WGS) entry which is preliminary data.</text>
</comment>
<dbReference type="SUPFAM" id="SSF54211">
    <property type="entry name" value="Ribosomal protein S5 domain 2-like"/>
    <property type="match status" value="1"/>
</dbReference>
<dbReference type="InterPro" id="IPR019539">
    <property type="entry name" value="GalKase_N"/>
</dbReference>
<accession>A0ABP9FWX0</accession>
<dbReference type="PIRSF" id="PIRSF000530">
    <property type="entry name" value="Galactokinase"/>
    <property type="match status" value="1"/>
</dbReference>
<evidence type="ECO:0000256" key="3">
    <source>
        <dbReference type="ARBA" id="ARBA00022741"/>
    </source>
</evidence>
<evidence type="ECO:0000259" key="8">
    <source>
        <dbReference type="Pfam" id="PF00288"/>
    </source>
</evidence>
<dbReference type="RefSeq" id="WP_345329905.1">
    <property type="nucleotide sequence ID" value="NZ_BAABJI010000001.1"/>
</dbReference>
<keyword evidence="6" id="KW-0119">Carbohydrate metabolism</keyword>
<dbReference type="NCBIfam" id="TIGR00131">
    <property type="entry name" value="gal_kin"/>
    <property type="match status" value="1"/>
</dbReference>
<name>A0ABP9FWX0_9SPHI</name>
<evidence type="ECO:0000256" key="6">
    <source>
        <dbReference type="ARBA" id="ARBA00023144"/>
    </source>
</evidence>
<evidence type="ECO:0000256" key="5">
    <source>
        <dbReference type="ARBA" id="ARBA00022840"/>
    </source>
</evidence>
<dbReference type="Gene3D" id="3.30.230.10">
    <property type="match status" value="1"/>
</dbReference>
<keyword evidence="12" id="KW-1185">Reference proteome</keyword>
<dbReference type="SUPFAM" id="SSF55060">
    <property type="entry name" value="GHMP Kinase, C-terminal domain"/>
    <property type="match status" value="1"/>
</dbReference>
<organism evidence="11 12">
    <name type="scientific">Mucilaginibacter defluvii</name>
    <dbReference type="NCBI Taxonomy" id="1196019"/>
    <lineage>
        <taxon>Bacteria</taxon>
        <taxon>Pseudomonadati</taxon>
        <taxon>Bacteroidota</taxon>
        <taxon>Sphingobacteriia</taxon>
        <taxon>Sphingobacteriales</taxon>
        <taxon>Sphingobacteriaceae</taxon>
        <taxon>Mucilaginibacter</taxon>
    </lineage>
</organism>
<evidence type="ECO:0000313" key="11">
    <source>
        <dbReference type="EMBL" id="GAA4909470.1"/>
    </source>
</evidence>
<proteinExistence type="inferred from homology"/>
<dbReference type="InterPro" id="IPR006204">
    <property type="entry name" value="GHMP_kinase_N_dom"/>
</dbReference>
<evidence type="ECO:0000259" key="9">
    <source>
        <dbReference type="Pfam" id="PF08544"/>
    </source>
</evidence>
<evidence type="ECO:0000256" key="7">
    <source>
        <dbReference type="NCBIfam" id="TIGR00131"/>
    </source>
</evidence>
<reference evidence="12" key="1">
    <citation type="journal article" date="2019" name="Int. J. Syst. Evol. Microbiol.">
        <title>The Global Catalogue of Microorganisms (GCM) 10K type strain sequencing project: providing services to taxonomists for standard genome sequencing and annotation.</title>
        <authorList>
            <consortium name="The Broad Institute Genomics Platform"/>
            <consortium name="The Broad Institute Genome Sequencing Center for Infectious Disease"/>
            <person name="Wu L."/>
            <person name="Ma J."/>
        </authorList>
    </citation>
    <scope>NUCLEOTIDE SEQUENCE [LARGE SCALE GENOMIC DNA]</scope>
    <source>
        <strain evidence="12">JCM 18283</strain>
    </source>
</reference>
<evidence type="ECO:0000256" key="4">
    <source>
        <dbReference type="ARBA" id="ARBA00022777"/>
    </source>
</evidence>